<evidence type="ECO:0000313" key="3">
    <source>
        <dbReference type="Proteomes" id="UP000077684"/>
    </source>
</evidence>
<keyword evidence="3" id="KW-1185">Reference proteome</keyword>
<proteinExistence type="predicted"/>
<gene>
    <name evidence="2" type="ORF">A4X06_0g9356</name>
</gene>
<comment type="caution">
    <text evidence="2">The sequence shown here is derived from an EMBL/GenBank/DDBJ whole genome shotgun (WGS) entry which is preliminary data.</text>
</comment>
<organism evidence="2 3">
    <name type="scientific">Tilletia controversa</name>
    <name type="common">dwarf bunt fungus</name>
    <dbReference type="NCBI Taxonomy" id="13291"/>
    <lineage>
        <taxon>Eukaryota</taxon>
        <taxon>Fungi</taxon>
        <taxon>Dikarya</taxon>
        <taxon>Basidiomycota</taxon>
        <taxon>Ustilaginomycotina</taxon>
        <taxon>Exobasidiomycetes</taxon>
        <taxon>Tilletiales</taxon>
        <taxon>Tilletiaceae</taxon>
        <taxon>Tilletia</taxon>
    </lineage>
</organism>
<dbReference type="AlphaFoldDB" id="A0A8X7MIR4"/>
<accession>A0A8X7MIR4</accession>
<sequence length="22" mass="2332">ISDQADEVDEDAEDAPSQAQAQ</sequence>
<feature type="non-terminal residue" evidence="2">
    <location>
        <position position="1"/>
    </location>
</feature>
<reference evidence="2" key="2">
    <citation type="journal article" date="2019" name="IMA Fungus">
        <title>Genome sequencing and comparison of five Tilletia species to identify candidate genes for the detection of regulated species infecting wheat.</title>
        <authorList>
            <person name="Nguyen H.D.T."/>
            <person name="Sultana T."/>
            <person name="Kesanakurti P."/>
            <person name="Hambleton S."/>
        </authorList>
    </citation>
    <scope>NUCLEOTIDE SEQUENCE</scope>
    <source>
        <strain evidence="2">DAOMC 236426</strain>
    </source>
</reference>
<protein>
    <submittedName>
        <fullName evidence="2">Uncharacterized protein</fullName>
    </submittedName>
</protein>
<name>A0A8X7MIR4_9BASI</name>
<feature type="region of interest" description="Disordered" evidence="1">
    <location>
        <begin position="1"/>
        <end position="22"/>
    </location>
</feature>
<evidence type="ECO:0000256" key="1">
    <source>
        <dbReference type="SAM" id="MobiDB-lite"/>
    </source>
</evidence>
<reference evidence="2" key="1">
    <citation type="submission" date="2016-04" db="EMBL/GenBank/DDBJ databases">
        <authorList>
            <person name="Nguyen H.D."/>
            <person name="Samba Siva P."/>
            <person name="Cullis J."/>
            <person name="Levesque C.A."/>
            <person name="Hambleton S."/>
        </authorList>
    </citation>
    <scope>NUCLEOTIDE SEQUENCE</scope>
    <source>
        <strain evidence="2">DAOMC 236426</strain>
    </source>
</reference>
<feature type="compositionally biased region" description="Acidic residues" evidence="1">
    <location>
        <begin position="1"/>
        <end position="14"/>
    </location>
</feature>
<dbReference type="Proteomes" id="UP000077684">
    <property type="component" value="Unassembled WGS sequence"/>
</dbReference>
<dbReference type="EMBL" id="LWDE02002687">
    <property type="protein sequence ID" value="KAE8237040.1"/>
    <property type="molecule type" value="Genomic_DNA"/>
</dbReference>
<evidence type="ECO:0000313" key="2">
    <source>
        <dbReference type="EMBL" id="KAE8237040.1"/>
    </source>
</evidence>